<dbReference type="EMBL" id="CP048711">
    <property type="protein sequence ID" value="QIB65884.1"/>
    <property type="molecule type" value="Genomic_DNA"/>
</dbReference>
<dbReference type="PANTHER" id="PTHR22576:SF37">
    <property type="entry name" value="MUCOSA-ASSOCIATED LYMPHOID TISSUE LYMPHOMA TRANSLOCATION PROTEIN 1"/>
    <property type="match status" value="1"/>
</dbReference>
<dbReference type="GO" id="GO:0006508">
    <property type="term" value="P:proteolysis"/>
    <property type="evidence" value="ECO:0007669"/>
    <property type="project" value="InterPro"/>
</dbReference>
<keyword evidence="1" id="KW-0175">Coiled coil</keyword>
<dbReference type="Pfam" id="PF00656">
    <property type="entry name" value="Peptidase_C14"/>
    <property type="match status" value="1"/>
</dbReference>
<feature type="coiled-coil region" evidence="1">
    <location>
        <begin position="178"/>
        <end position="340"/>
    </location>
</feature>
<evidence type="ECO:0000313" key="4">
    <source>
        <dbReference type="EMBL" id="QIB65884.1"/>
    </source>
</evidence>
<feature type="signal peptide" evidence="2">
    <location>
        <begin position="1"/>
        <end position="23"/>
    </location>
</feature>
<dbReference type="InterPro" id="IPR006597">
    <property type="entry name" value="Sel1-like"/>
</dbReference>
<dbReference type="InterPro" id="IPR011990">
    <property type="entry name" value="TPR-like_helical_dom_sf"/>
</dbReference>
<evidence type="ECO:0000256" key="2">
    <source>
        <dbReference type="SAM" id="SignalP"/>
    </source>
</evidence>
<name>A0A6C0U8L6_9GAMM</name>
<protein>
    <recommendedName>
        <fullName evidence="3">Peptidase C14 caspase domain-containing protein</fullName>
    </recommendedName>
</protein>
<organism evidence="4 5">
    <name type="scientific">Kineobactrum salinum</name>
    <dbReference type="NCBI Taxonomy" id="2708301"/>
    <lineage>
        <taxon>Bacteria</taxon>
        <taxon>Pseudomonadati</taxon>
        <taxon>Pseudomonadota</taxon>
        <taxon>Gammaproteobacteria</taxon>
        <taxon>Cellvibrionales</taxon>
        <taxon>Halieaceae</taxon>
        <taxon>Kineobactrum</taxon>
    </lineage>
</organism>
<evidence type="ECO:0000313" key="5">
    <source>
        <dbReference type="Proteomes" id="UP000477680"/>
    </source>
</evidence>
<dbReference type="InterPro" id="IPR029030">
    <property type="entry name" value="Caspase-like_dom_sf"/>
</dbReference>
<feature type="domain" description="Peptidase C14 caspase" evidence="3">
    <location>
        <begin position="562"/>
        <end position="705"/>
    </location>
</feature>
<feature type="chain" id="PRO_5025370371" description="Peptidase C14 caspase domain-containing protein" evidence="2">
    <location>
        <begin position="24"/>
        <end position="747"/>
    </location>
</feature>
<sequence>MKHLQLYLMTTLLICTATSLAQAPVVDTPERDSAEFKEFEVVPCLLPPRVRRLGGLVYPERRQLVQTTAKACELRGGEYTVYDRATPESSMAFFLPLAEEGDPVAQTQLGEVYQYLFAEPRYAEALSWYQRAAEQGHVTALRRLAHLHENGLGVERDTLLATNLWRQATGLADDLVLASSLDAARTEAEQRVAQLTGQLQQRNAEADALRLELAQARAGMAGRRDQLRQAQRELQALQQQLAAARSEQSSSAPGRVTALERELRERQQTIDDQQFQLDSLEATLDAQQAKLLASVRQVELENRRLQSELERVSAMSELELAEAREALATRDREINRLREEQAAMATELEQRELSLAALDQQLARLHDAADSGAREQARQLEAERQRQARLLEDSRRQIGTLSSELAGIETEADSLRVQLDVALNEKQQAEAKLAQTESALVTLRQQAAAAEQDLAALHSELDATRAERDQLNAAIAAASADETGRSAELQRLREALAARDAELARQQAAIAEVDARARRYRQEVAELREQWNLQVATRSVMEPLPDTSRLRIPKDIKVGRYHALVIGNNNYQHLRKLSFAHNDARAVHEVLTQRYRFESELLLDATRGDIFRRVDALKESLQPQDSLLIYYAGHGAEDGSDSYWMGVDAVSASPGAQEMYGVSSSALARWLALLPAHHVLVIADSCYSGRGIVTSGGIKLREEEIQKNLKFYLQNRARTVLTSGGVVPVPDGGAGDHSVFTRAWWGC</sequence>
<dbReference type="SMART" id="SM00671">
    <property type="entry name" value="SEL1"/>
    <property type="match status" value="2"/>
</dbReference>
<dbReference type="Gene3D" id="3.40.50.1460">
    <property type="match status" value="1"/>
</dbReference>
<dbReference type="InterPro" id="IPR011600">
    <property type="entry name" value="Pept_C14_caspase"/>
</dbReference>
<dbReference type="PANTHER" id="PTHR22576">
    <property type="entry name" value="MUCOSA ASSOCIATED LYMPHOID TISSUE LYMPHOMA TRANSLOCATION PROTEIN 1/PARACASPASE"/>
    <property type="match status" value="1"/>
</dbReference>
<reference evidence="4 5" key="1">
    <citation type="submission" date="2020-02" db="EMBL/GenBank/DDBJ databases">
        <title>Genome sequencing for Kineobactrum sp. M2.</title>
        <authorList>
            <person name="Park S.-J."/>
        </authorList>
    </citation>
    <scope>NUCLEOTIDE SEQUENCE [LARGE SCALE GENOMIC DNA]</scope>
    <source>
        <strain evidence="4 5">M2</strain>
    </source>
</reference>
<dbReference type="InterPro" id="IPR052039">
    <property type="entry name" value="Caspase-related_regulators"/>
</dbReference>
<dbReference type="Gene3D" id="1.25.40.10">
    <property type="entry name" value="Tetratricopeptide repeat domain"/>
    <property type="match status" value="1"/>
</dbReference>
<gene>
    <name evidence="4" type="ORF">G3T16_11100</name>
</gene>
<keyword evidence="2" id="KW-0732">Signal</keyword>
<keyword evidence="5" id="KW-1185">Reference proteome</keyword>
<dbReference type="Proteomes" id="UP000477680">
    <property type="component" value="Chromosome"/>
</dbReference>
<dbReference type="RefSeq" id="WP_163495325.1">
    <property type="nucleotide sequence ID" value="NZ_CP048711.1"/>
</dbReference>
<feature type="coiled-coil region" evidence="1">
    <location>
        <begin position="373"/>
        <end position="530"/>
    </location>
</feature>
<dbReference type="KEGG" id="kim:G3T16_11100"/>
<evidence type="ECO:0000256" key="1">
    <source>
        <dbReference type="SAM" id="Coils"/>
    </source>
</evidence>
<evidence type="ECO:0000259" key="3">
    <source>
        <dbReference type="Pfam" id="PF00656"/>
    </source>
</evidence>
<dbReference type="SUPFAM" id="SSF52129">
    <property type="entry name" value="Caspase-like"/>
    <property type="match status" value="1"/>
</dbReference>
<dbReference type="SUPFAM" id="SSF81901">
    <property type="entry name" value="HCP-like"/>
    <property type="match status" value="1"/>
</dbReference>
<dbReference type="AlphaFoldDB" id="A0A6C0U8L6"/>
<dbReference type="GO" id="GO:0004197">
    <property type="term" value="F:cysteine-type endopeptidase activity"/>
    <property type="evidence" value="ECO:0007669"/>
    <property type="project" value="InterPro"/>
</dbReference>
<accession>A0A6C0U8L6</accession>
<dbReference type="Pfam" id="PF08238">
    <property type="entry name" value="Sel1"/>
    <property type="match status" value="2"/>
</dbReference>
<proteinExistence type="predicted"/>